<evidence type="ECO:0000256" key="4">
    <source>
        <dbReference type="ARBA" id="ARBA00022692"/>
    </source>
</evidence>
<evidence type="ECO:0000256" key="2">
    <source>
        <dbReference type="ARBA" id="ARBA00007776"/>
    </source>
</evidence>
<dbReference type="Proteomes" id="UP001210865">
    <property type="component" value="Chromosome"/>
</dbReference>
<evidence type="ECO:0000256" key="7">
    <source>
        <dbReference type="ARBA" id="ARBA00023136"/>
    </source>
</evidence>
<dbReference type="InterPro" id="IPR007227">
    <property type="entry name" value="Cell_shape_determining_MreD"/>
</dbReference>
<evidence type="ECO:0000313" key="9">
    <source>
        <dbReference type="EMBL" id="WBO23987.1"/>
    </source>
</evidence>
<dbReference type="Pfam" id="PF04093">
    <property type="entry name" value="MreD"/>
    <property type="match status" value="1"/>
</dbReference>
<evidence type="ECO:0000256" key="3">
    <source>
        <dbReference type="ARBA" id="ARBA00022475"/>
    </source>
</evidence>
<keyword evidence="7 8" id="KW-0472">Membrane</keyword>
<feature type="transmembrane region" description="Helical" evidence="8">
    <location>
        <begin position="87"/>
        <end position="106"/>
    </location>
</feature>
<dbReference type="RefSeq" id="WP_270078616.1">
    <property type="nucleotide sequence ID" value="NZ_CP115174.1"/>
</dbReference>
<feature type="transmembrane region" description="Helical" evidence="8">
    <location>
        <begin position="113"/>
        <end position="131"/>
    </location>
</feature>
<protein>
    <submittedName>
        <fullName evidence="9">Rod shape-determining protein MreD</fullName>
    </submittedName>
</protein>
<proteinExistence type="inferred from homology"/>
<keyword evidence="3" id="KW-1003">Cell membrane</keyword>
<evidence type="ECO:0000256" key="6">
    <source>
        <dbReference type="ARBA" id="ARBA00022989"/>
    </source>
</evidence>
<keyword evidence="4 8" id="KW-0812">Transmembrane</keyword>
<accession>A0ABY7NS35</accession>
<name>A0ABY7NS35_9SPHN</name>
<evidence type="ECO:0000313" key="10">
    <source>
        <dbReference type="Proteomes" id="UP001210865"/>
    </source>
</evidence>
<keyword evidence="10" id="KW-1185">Reference proteome</keyword>
<feature type="transmembrane region" description="Helical" evidence="8">
    <location>
        <begin position="20"/>
        <end position="40"/>
    </location>
</feature>
<evidence type="ECO:0000256" key="5">
    <source>
        <dbReference type="ARBA" id="ARBA00022960"/>
    </source>
</evidence>
<keyword evidence="6 8" id="KW-1133">Transmembrane helix</keyword>
<comment type="subcellular location">
    <subcellularLocation>
        <location evidence="1">Cell membrane</location>
        <topology evidence="1">Multi-pass membrane protein</topology>
    </subcellularLocation>
</comment>
<feature type="transmembrane region" description="Helical" evidence="8">
    <location>
        <begin position="143"/>
        <end position="164"/>
    </location>
</feature>
<evidence type="ECO:0000256" key="1">
    <source>
        <dbReference type="ARBA" id="ARBA00004651"/>
    </source>
</evidence>
<comment type="similarity">
    <text evidence="2">Belongs to the MreD family.</text>
</comment>
<keyword evidence="5" id="KW-0133">Cell shape</keyword>
<dbReference type="EMBL" id="CP115174">
    <property type="protein sequence ID" value="WBO23987.1"/>
    <property type="molecule type" value="Genomic_DNA"/>
</dbReference>
<reference evidence="9 10" key="1">
    <citation type="submission" date="2022-12" db="EMBL/GenBank/DDBJ databases">
        <title>Sphingomonas abieness sp. nov., an endophytic bacterium isolated from Abies koreana.</title>
        <authorList>
            <person name="Jiang L."/>
            <person name="Lee J."/>
        </authorList>
    </citation>
    <scope>NUCLEOTIDE SEQUENCE [LARGE SCALE GENOMIC DNA]</scope>
    <source>
        <strain evidence="10">PAMB 00755</strain>
    </source>
</reference>
<organism evidence="9 10">
    <name type="scientific">Sphingomonas abietis</name>
    <dbReference type="NCBI Taxonomy" id="3012344"/>
    <lineage>
        <taxon>Bacteria</taxon>
        <taxon>Pseudomonadati</taxon>
        <taxon>Pseudomonadota</taxon>
        <taxon>Alphaproteobacteria</taxon>
        <taxon>Sphingomonadales</taxon>
        <taxon>Sphingomonadaceae</taxon>
        <taxon>Sphingomonas</taxon>
    </lineage>
</organism>
<sequence length="178" mass="19424">MARHTSSAPPTRAIEMRALLVPIISTLLGSATSLLPTVALSPTWPPFGLLMLLAWRLLRPEIWAIWVGLPLGLADDLLTGQTLGTGMVTWTACLLVADLVEVRLLWRDYWQEWILGAIAITLAILGAWAIAGWTGGAAPLRLMLPQILTSILCFPAIGRLCAMLDRWRLAIGKIRAPD</sequence>
<gene>
    <name evidence="9" type="primary">mreD</name>
    <name evidence="9" type="ORF">PBT88_07715</name>
</gene>
<evidence type="ECO:0000256" key="8">
    <source>
        <dbReference type="SAM" id="Phobius"/>
    </source>
</evidence>